<dbReference type="GO" id="GO:0005793">
    <property type="term" value="C:endoplasmic reticulum-Golgi intermediate compartment"/>
    <property type="evidence" value="ECO:0007669"/>
    <property type="project" value="TreeGrafter"/>
</dbReference>
<accession>A0A6V7J347</accession>
<dbReference type="GO" id="GO:0006886">
    <property type="term" value="P:intracellular protein transport"/>
    <property type="evidence" value="ECO:0007669"/>
    <property type="project" value="InterPro"/>
</dbReference>
<dbReference type="InterPro" id="IPR032154">
    <property type="entry name" value="Coatomer_g_Cpla"/>
</dbReference>
<dbReference type="SUPFAM" id="SSF55711">
    <property type="entry name" value="Subdomain of clathrin and coatomer appendage domain"/>
    <property type="match status" value="1"/>
</dbReference>
<dbReference type="GO" id="GO:0030126">
    <property type="term" value="C:COPI vesicle coat"/>
    <property type="evidence" value="ECO:0007669"/>
    <property type="project" value="TreeGrafter"/>
</dbReference>
<dbReference type="EMBL" id="CADCXW020000014">
    <property type="protein sequence ID" value="CAD1546833.1"/>
    <property type="molecule type" value="Genomic_DNA"/>
</dbReference>
<reference evidence="2" key="1">
    <citation type="submission" date="2020-07" db="EMBL/GenBank/DDBJ databases">
        <authorList>
            <person name="Ferguson B K."/>
        </authorList>
    </citation>
    <scope>NUCLEOTIDE SEQUENCE</scope>
    <source>
        <strain evidence="2">L06</strain>
    </source>
</reference>
<dbReference type="InterPro" id="IPR017106">
    <property type="entry name" value="Coatomer_gsu"/>
</dbReference>
<sequence>MEDLEITLADQMRGSGIRGMDFAAAWEQSVARGFGNMEDTFALGANVTTLEAAVQSLLGFLGLEPQERSDRVAAGATSHVLLLHGFFRGGKEIFARARLAVANSEVTMQLSVRSQDPDIAAVVLASVG</sequence>
<dbReference type="Gene3D" id="3.30.310.10">
    <property type="entry name" value="TATA-Binding Protein"/>
    <property type="match status" value="1"/>
</dbReference>
<dbReference type="AlphaFoldDB" id="A0A6V7J347"/>
<dbReference type="GO" id="GO:0006888">
    <property type="term" value="P:endoplasmic reticulum to Golgi vesicle-mediated transport"/>
    <property type="evidence" value="ECO:0007669"/>
    <property type="project" value="TreeGrafter"/>
</dbReference>
<dbReference type="GO" id="GO:0072384">
    <property type="term" value="P:organelle transport along microtubule"/>
    <property type="evidence" value="ECO:0007669"/>
    <property type="project" value="TreeGrafter"/>
</dbReference>
<dbReference type="FunFam" id="3.30.310.10:FF:000011">
    <property type="entry name" value="Coatomer subunit gamma"/>
    <property type="match status" value="1"/>
</dbReference>
<dbReference type="GO" id="GO:0005783">
    <property type="term" value="C:endoplasmic reticulum"/>
    <property type="evidence" value="ECO:0007669"/>
    <property type="project" value="TreeGrafter"/>
</dbReference>
<dbReference type="GO" id="GO:0009306">
    <property type="term" value="P:protein secretion"/>
    <property type="evidence" value="ECO:0007669"/>
    <property type="project" value="TreeGrafter"/>
</dbReference>
<protein>
    <recommendedName>
        <fullName evidence="1">Coatomer subunit gamma C-terminal domain-containing protein</fullName>
    </recommendedName>
</protein>
<organism evidence="2">
    <name type="scientific">Bracon brevicornis</name>
    <dbReference type="NCBI Taxonomy" id="1563983"/>
    <lineage>
        <taxon>Eukaryota</taxon>
        <taxon>Metazoa</taxon>
        <taxon>Ecdysozoa</taxon>
        <taxon>Arthropoda</taxon>
        <taxon>Hexapoda</taxon>
        <taxon>Insecta</taxon>
        <taxon>Pterygota</taxon>
        <taxon>Neoptera</taxon>
        <taxon>Endopterygota</taxon>
        <taxon>Hymenoptera</taxon>
        <taxon>Apocrita</taxon>
        <taxon>Ichneumonoidea</taxon>
        <taxon>Braconidae</taxon>
        <taxon>Braconinae</taxon>
        <taxon>Bracon</taxon>
    </lineage>
</organism>
<dbReference type="GO" id="GO:0000139">
    <property type="term" value="C:Golgi membrane"/>
    <property type="evidence" value="ECO:0007669"/>
    <property type="project" value="TreeGrafter"/>
</dbReference>
<dbReference type="PANTHER" id="PTHR10261">
    <property type="entry name" value="COATOMER SUBUNIT GAMMA"/>
    <property type="match status" value="1"/>
</dbReference>
<gene>
    <name evidence="2" type="ORF">BBRV_LOCUS42483</name>
</gene>
<dbReference type="PANTHER" id="PTHR10261:SF0">
    <property type="entry name" value="COATOMER SUBUNIT GAMMA-2"/>
    <property type="match status" value="1"/>
</dbReference>
<dbReference type="InterPro" id="IPR009028">
    <property type="entry name" value="Coatomer/calthrin_app_sub_C"/>
</dbReference>
<evidence type="ECO:0000313" key="2">
    <source>
        <dbReference type="EMBL" id="CAD1546833.1"/>
    </source>
</evidence>
<evidence type="ECO:0000259" key="1">
    <source>
        <dbReference type="Pfam" id="PF16381"/>
    </source>
</evidence>
<dbReference type="InterPro" id="IPR012295">
    <property type="entry name" value="TBP_dom_sf"/>
</dbReference>
<dbReference type="GO" id="GO:0006891">
    <property type="term" value="P:intra-Golgi vesicle-mediated transport"/>
    <property type="evidence" value="ECO:0007669"/>
    <property type="project" value="TreeGrafter"/>
</dbReference>
<proteinExistence type="predicted"/>
<name>A0A6V7J347_9HYME</name>
<feature type="domain" description="Coatomer subunit gamma C-terminal" evidence="1">
    <location>
        <begin position="10"/>
        <end position="127"/>
    </location>
</feature>
<dbReference type="Pfam" id="PF16381">
    <property type="entry name" value="Coatomer_g_Cpla"/>
    <property type="match status" value="1"/>
</dbReference>